<accession>A0A381Q498</accession>
<dbReference type="GO" id="GO:0006099">
    <property type="term" value="P:tricarboxylic acid cycle"/>
    <property type="evidence" value="ECO:0007669"/>
    <property type="project" value="TreeGrafter"/>
</dbReference>
<feature type="domain" description="Isopropylmalate dehydrogenase-like" evidence="3">
    <location>
        <begin position="1"/>
        <end position="326"/>
    </location>
</feature>
<dbReference type="GO" id="GO:0004449">
    <property type="term" value="F:isocitrate dehydrogenase (NAD+) activity"/>
    <property type="evidence" value="ECO:0007669"/>
    <property type="project" value="TreeGrafter"/>
</dbReference>
<dbReference type="InterPro" id="IPR024084">
    <property type="entry name" value="IsoPropMal-DH-like_dom"/>
</dbReference>
<dbReference type="SUPFAM" id="SSF53659">
    <property type="entry name" value="Isocitrate/Isopropylmalate dehydrogenase-like"/>
    <property type="match status" value="1"/>
</dbReference>
<dbReference type="Gene3D" id="3.40.718.10">
    <property type="entry name" value="Isopropylmalate Dehydrogenase"/>
    <property type="match status" value="1"/>
</dbReference>
<comment type="similarity">
    <text evidence="1">Belongs to the isocitrate and isopropylmalate dehydrogenases family.</text>
</comment>
<organism evidence="4">
    <name type="scientific">marine metagenome</name>
    <dbReference type="NCBI Taxonomy" id="408172"/>
    <lineage>
        <taxon>unclassified sequences</taxon>
        <taxon>metagenomes</taxon>
        <taxon>ecological metagenomes</taxon>
    </lineage>
</organism>
<dbReference type="PROSITE" id="PS00470">
    <property type="entry name" value="IDH_IMDH"/>
    <property type="match status" value="1"/>
</dbReference>
<sequence>MQASLRVLARLDLPIEWDHVLPGRELSELDATERETVVHGQIDAANTVLFGATNGTTPGARYMRWGKLTFANVRPIQWRPGFRSPLKDPEEIDYVIVRENLEDMYVGIMGEAKDLINAGLTDARSRLPAGAEDGRFAAKIITRPGTEQVARFACELALERSAKLTVSAKTNMLPATDRWFCEIVREIAQEYPGLQYEQFIVDDMAHRLVIRPHDIDVLLLPNLYGDVLSDLGAGTIGGLGLAPSGCYGNDFAYFESAHGTAPDIAGMGIINPTATLLSAAMMLRYLNLNAAADRLNKAIGDVYLSGSVLTPDQGGNAGTEKFADAVIGEL</sequence>
<dbReference type="SMART" id="SM01329">
    <property type="entry name" value="Iso_dh"/>
    <property type="match status" value="1"/>
</dbReference>
<reference evidence="4" key="1">
    <citation type="submission" date="2018-05" db="EMBL/GenBank/DDBJ databases">
        <authorList>
            <person name="Lanie J.A."/>
            <person name="Ng W.-L."/>
            <person name="Kazmierczak K.M."/>
            <person name="Andrzejewski T.M."/>
            <person name="Davidsen T.M."/>
            <person name="Wayne K.J."/>
            <person name="Tettelin H."/>
            <person name="Glass J.I."/>
            <person name="Rusch D."/>
            <person name="Podicherti R."/>
            <person name="Tsui H.-C.T."/>
            <person name="Winkler M.E."/>
        </authorList>
    </citation>
    <scope>NUCLEOTIDE SEQUENCE</scope>
</reference>
<evidence type="ECO:0000256" key="2">
    <source>
        <dbReference type="ARBA" id="ARBA00023002"/>
    </source>
</evidence>
<evidence type="ECO:0000256" key="1">
    <source>
        <dbReference type="ARBA" id="ARBA00007769"/>
    </source>
</evidence>
<dbReference type="EMBL" id="UINC01001150">
    <property type="protein sequence ID" value="SUZ72423.1"/>
    <property type="molecule type" value="Genomic_DNA"/>
</dbReference>
<dbReference type="Pfam" id="PF00180">
    <property type="entry name" value="Iso_dh"/>
    <property type="match status" value="1"/>
</dbReference>
<protein>
    <recommendedName>
        <fullName evidence="3">Isopropylmalate dehydrogenase-like domain-containing protein</fullName>
    </recommendedName>
</protein>
<keyword evidence="2" id="KW-0560">Oxidoreductase</keyword>
<gene>
    <name evidence="4" type="ORF">METZ01_LOCUS25277</name>
</gene>
<dbReference type="GO" id="GO:0006102">
    <property type="term" value="P:isocitrate metabolic process"/>
    <property type="evidence" value="ECO:0007669"/>
    <property type="project" value="TreeGrafter"/>
</dbReference>
<dbReference type="GO" id="GO:0000287">
    <property type="term" value="F:magnesium ion binding"/>
    <property type="evidence" value="ECO:0007669"/>
    <property type="project" value="InterPro"/>
</dbReference>
<dbReference type="PANTHER" id="PTHR11835">
    <property type="entry name" value="DECARBOXYLATING DEHYDROGENASES-ISOCITRATE, ISOPROPYLMALATE, TARTRATE"/>
    <property type="match status" value="1"/>
</dbReference>
<dbReference type="PANTHER" id="PTHR11835:SF34">
    <property type="entry name" value="ISOCITRATE DEHYDROGENASE [NAD] SUBUNIT ALPHA, MITOCHONDRIAL"/>
    <property type="match status" value="1"/>
</dbReference>
<evidence type="ECO:0000259" key="3">
    <source>
        <dbReference type="SMART" id="SM01329"/>
    </source>
</evidence>
<dbReference type="AlphaFoldDB" id="A0A381Q498"/>
<proteinExistence type="inferred from homology"/>
<dbReference type="InterPro" id="IPR019818">
    <property type="entry name" value="IsoCit/isopropylmalate_DH_CS"/>
</dbReference>
<evidence type="ECO:0000313" key="4">
    <source>
        <dbReference type="EMBL" id="SUZ72423.1"/>
    </source>
</evidence>
<dbReference type="GO" id="GO:0051287">
    <property type="term" value="F:NAD binding"/>
    <property type="evidence" value="ECO:0007669"/>
    <property type="project" value="InterPro"/>
</dbReference>
<name>A0A381Q498_9ZZZZ</name>